<dbReference type="InterPro" id="IPR018490">
    <property type="entry name" value="cNMP-bd_dom_sf"/>
</dbReference>
<evidence type="ECO:0000313" key="2">
    <source>
        <dbReference type="EMBL" id="KAB2807743.1"/>
    </source>
</evidence>
<organism evidence="2 3">
    <name type="scientific">Phaeocystidibacter luteus</name>
    <dbReference type="NCBI Taxonomy" id="911197"/>
    <lineage>
        <taxon>Bacteria</taxon>
        <taxon>Pseudomonadati</taxon>
        <taxon>Bacteroidota</taxon>
        <taxon>Flavobacteriia</taxon>
        <taxon>Flavobacteriales</taxon>
        <taxon>Phaeocystidibacteraceae</taxon>
        <taxon>Phaeocystidibacter</taxon>
    </lineage>
</organism>
<evidence type="ECO:0000259" key="1">
    <source>
        <dbReference type="SMART" id="SM00100"/>
    </source>
</evidence>
<keyword evidence="3" id="KW-1185">Reference proteome</keyword>
<gene>
    <name evidence="2" type="ORF">F8C67_11930</name>
</gene>
<name>A0A6N6RGQ1_9FLAO</name>
<dbReference type="InterPro" id="IPR000595">
    <property type="entry name" value="cNMP-bd_dom"/>
</dbReference>
<sequence length="191" mass="22016">MSTLLIDFLRSIPELQNENLEAIARAIPHIEAKKGDILQREGEVPKHCYFVLSGLVREYRIKDGRELTVEFYDEEMSTINSLAFERQVASPSYLECVEDSMLIAGSREVDQQNLETFPVLQKVVTRMLNSELVERKELYTNYQMASPKERYENLLATRPKLLQRVPQHQIASYLGVTPESLSRIRGRLSKA</sequence>
<dbReference type="SUPFAM" id="SSF51206">
    <property type="entry name" value="cAMP-binding domain-like"/>
    <property type="match status" value="1"/>
</dbReference>
<dbReference type="CDD" id="cd00038">
    <property type="entry name" value="CAP_ED"/>
    <property type="match status" value="1"/>
</dbReference>
<accession>A0A6N6RGQ1</accession>
<dbReference type="RefSeq" id="WP_151668084.1">
    <property type="nucleotide sequence ID" value="NZ_WBVO01000010.1"/>
</dbReference>
<proteinExistence type="predicted"/>
<evidence type="ECO:0000313" key="3">
    <source>
        <dbReference type="Proteomes" id="UP000468650"/>
    </source>
</evidence>
<dbReference type="SMART" id="SM00100">
    <property type="entry name" value="cNMP"/>
    <property type="match status" value="1"/>
</dbReference>
<dbReference type="Pfam" id="PF00027">
    <property type="entry name" value="cNMP_binding"/>
    <property type="match status" value="1"/>
</dbReference>
<comment type="caution">
    <text evidence="2">The sequence shown here is derived from an EMBL/GenBank/DDBJ whole genome shotgun (WGS) entry which is preliminary data.</text>
</comment>
<feature type="domain" description="Cyclic nucleotide-binding" evidence="1">
    <location>
        <begin position="8"/>
        <end position="129"/>
    </location>
</feature>
<dbReference type="EMBL" id="WBVO01000010">
    <property type="protein sequence ID" value="KAB2807743.1"/>
    <property type="molecule type" value="Genomic_DNA"/>
</dbReference>
<dbReference type="Proteomes" id="UP000468650">
    <property type="component" value="Unassembled WGS sequence"/>
</dbReference>
<dbReference type="OrthoDB" id="1092431at2"/>
<reference evidence="2 3" key="1">
    <citation type="submission" date="2019-09" db="EMBL/GenBank/DDBJ databases">
        <title>Genomes of family Cryomorphaceae.</title>
        <authorList>
            <person name="Bowman J.P."/>
        </authorList>
    </citation>
    <scope>NUCLEOTIDE SEQUENCE [LARGE SCALE GENOMIC DNA]</scope>
    <source>
        <strain evidence="2 3">LMG 25704</strain>
    </source>
</reference>
<dbReference type="AlphaFoldDB" id="A0A6N6RGQ1"/>
<dbReference type="InterPro" id="IPR014710">
    <property type="entry name" value="RmlC-like_jellyroll"/>
</dbReference>
<protein>
    <submittedName>
        <fullName evidence="2">Crp/Fnr family transcriptional regulator</fullName>
    </submittedName>
</protein>
<dbReference type="Gene3D" id="2.60.120.10">
    <property type="entry name" value="Jelly Rolls"/>
    <property type="match status" value="1"/>
</dbReference>